<reference evidence="2" key="1">
    <citation type="submission" date="2022-11" db="UniProtKB">
        <authorList>
            <consortium name="WormBaseParasite"/>
        </authorList>
    </citation>
    <scope>IDENTIFICATION</scope>
</reference>
<dbReference type="Proteomes" id="UP000887565">
    <property type="component" value="Unplaced"/>
</dbReference>
<evidence type="ECO:0000313" key="1">
    <source>
        <dbReference type="Proteomes" id="UP000887565"/>
    </source>
</evidence>
<evidence type="ECO:0000313" key="2">
    <source>
        <dbReference type="WBParaSite" id="nRc.2.0.1.t39581-RA"/>
    </source>
</evidence>
<dbReference type="WBParaSite" id="nRc.2.0.1.t39581-RA">
    <property type="protein sequence ID" value="nRc.2.0.1.t39581-RA"/>
    <property type="gene ID" value="nRc.2.0.1.g39581"/>
</dbReference>
<accession>A0A915KLD5</accession>
<keyword evidence="1" id="KW-1185">Reference proteome</keyword>
<organism evidence="1 2">
    <name type="scientific">Romanomermis culicivorax</name>
    <name type="common">Nematode worm</name>
    <dbReference type="NCBI Taxonomy" id="13658"/>
    <lineage>
        <taxon>Eukaryota</taxon>
        <taxon>Metazoa</taxon>
        <taxon>Ecdysozoa</taxon>
        <taxon>Nematoda</taxon>
        <taxon>Enoplea</taxon>
        <taxon>Dorylaimia</taxon>
        <taxon>Mermithida</taxon>
        <taxon>Mermithoidea</taxon>
        <taxon>Mermithidae</taxon>
        <taxon>Romanomermis</taxon>
    </lineage>
</organism>
<dbReference type="AlphaFoldDB" id="A0A915KLD5"/>
<name>A0A915KLD5_ROMCU</name>
<sequence length="270" mass="30847">MFLAFRFCTNVREIFRRIGRNYFAAVADSDLSMKPKFDRPKREVSDHRKISSPILKAGFYVRRSFANHRKVFPIADHPTAKFLVDPIYTSPKILTIDEHTTRIKVALLPSRPQNRASMGEAVRFPSPVWHDNTETIQQPTKVLGCLVPDEQIGINFLKKTPSKRQTSWQEVYKKLTRRFIHLEITFMINQASKISSLDLASTTASSSCRMISNLEPVKPGISFLIAGKPRLRISAYLIFSIRISQFNRTVIGTESNKAKKSSELKIYDGI</sequence>
<proteinExistence type="predicted"/>
<protein>
    <submittedName>
        <fullName evidence="2">Uncharacterized protein</fullName>
    </submittedName>
</protein>